<protein>
    <submittedName>
        <fullName evidence="1">Uncharacterized protein</fullName>
    </submittedName>
</protein>
<dbReference type="EMBL" id="JAFHKP010000034">
    <property type="protein sequence ID" value="KAG5468656.1"/>
    <property type="molecule type" value="Genomic_DNA"/>
</dbReference>
<dbReference type="GeneID" id="94168770"/>
<keyword evidence="2" id="KW-1185">Reference proteome</keyword>
<name>A0A836H0L8_LEIEN</name>
<comment type="caution">
    <text evidence="1">The sequence shown here is derived from an EMBL/GenBank/DDBJ whole genome shotgun (WGS) entry which is preliminary data.</text>
</comment>
<evidence type="ECO:0000313" key="1">
    <source>
        <dbReference type="EMBL" id="KAG5468656.1"/>
    </source>
</evidence>
<gene>
    <name evidence="1" type="ORF">CUR178_01490</name>
</gene>
<dbReference type="KEGG" id="lenr:94168770"/>
<accession>A0A836H0L8</accession>
<proteinExistence type="predicted"/>
<evidence type="ECO:0000313" key="2">
    <source>
        <dbReference type="Proteomes" id="UP000674179"/>
    </source>
</evidence>
<dbReference type="Proteomes" id="UP000674179">
    <property type="component" value="Chromosome 34"/>
</dbReference>
<dbReference type="OrthoDB" id="260004at2759"/>
<organism evidence="1 2">
    <name type="scientific">Leishmania enriettii</name>
    <dbReference type="NCBI Taxonomy" id="5663"/>
    <lineage>
        <taxon>Eukaryota</taxon>
        <taxon>Discoba</taxon>
        <taxon>Euglenozoa</taxon>
        <taxon>Kinetoplastea</taxon>
        <taxon>Metakinetoplastina</taxon>
        <taxon>Trypanosomatida</taxon>
        <taxon>Trypanosomatidae</taxon>
        <taxon>Leishmaniinae</taxon>
        <taxon>Leishmania</taxon>
    </lineage>
</organism>
<reference evidence="1 2" key="1">
    <citation type="submission" date="2021-02" db="EMBL/GenBank/DDBJ databases">
        <title>Leishmania (Mundinia) enrietti genome sequencing and assembly.</title>
        <authorList>
            <person name="Almutairi H."/>
            <person name="Gatherer D."/>
        </authorList>
    </citation>
    <scope>NUCLEOTIDE SEQUENCE [LARGE SCALE GENOMIC DNA]</scope>
    <source>
        <strain evidence="1">CUR178</strain>
    </source>
</reference>
<sequence>MLSTEVSTASGQSLRCSGSAMHASSIRFTTPPRRHNPAFSAEAELTVLTAGASLAHEELYPGNTGSRALNCTPAESASGCKSNSSVATAAVVSAHVSPRRCRGGPSFASIIFGDVDSPCGSPCVRLTRPCSSFCSFAKPTLCGSLPSSAAPSCKVRDGVPVYRCSSGLHGVSPSFSMTTSEAEEDATLASAESVLVPTSVESVAPLRSIALAANDARPPSSPSFTYFPGSGGGSVLHESAAPNSNKASTVGAKRSFRFGSVHCTREECAASLNSNSSTEPKVFEPLRFDPSDRLFSPLQRVSAVEGSQRGSCVSLEPRALDGVAASLRLQCVANASPLLSARQCKLCEIVKQQQLLHACLVSITRERNEWPDWQRSRELALLNMQQKHIRGSRLLSIMWLLCTVFLRLPLRIIARVLTASAEEFRKLLVLPRHS</sequence>
<dbReference type="AlphaFoldDB" id="A0A836H0L8"/>
<dbReference type="RefSeq" id="XP_067689363.1">
    <property type="nucleotide sequence ID" value="XM_067833260.1"/>
</dbReference>